<protein>
    <submittedName>
        <fullName evidence="4">CBS domain protein</fullName>
    </submittedName>
</protein>
<dbReference type="AlphaFoldDB" id="A0A2U1CNL5"/>
<gene>
    <name evidence="4" type="ORF">C7440_2092</name>
</gene>
<keyword evidence="5" id="KW-1185">Reference proteome</keyword>
<dbReference type="InterPro" id="IPR000644">
    <property type="entry name" value="CBS_dom"/>
</dbReference>
<dbReference type="OrthoDB" id="9794094at2"/>
<dbReference type="EMBL" id="QEKO01000002">
    <property type="protein sequence ID" value="PVY62598.1"/>
    <property type="molecule type" value="Genomic_DNA"/>
</dbReference>
<feature type="domain" description="CBS" evidence="3">
    <location>
        <begin position="82"/>
        <end position="136"/>
    </location>
</feature>
<keyword evidence="1 2" id="KW-0129">CBS domain</keyword>
<dbReference type="STRING" id="1231391.GCA_000308195_02138"/>
<dbReference type="Proteomes" id="UP000246145">
    <property type="component" value="Unassembled WGS sequence"/>
</dbReference>
<dbReference type="PROSITE" id="PS51371">
    <property type="entry name" value="CBS"/>
    <property type="match status" value="2"/>
</dbReference>
<evidence type="ECO:0000313" key="5">
    <source>
        <dbReference type="Proteomes" id="UP000246145"/>
    </source>
</evidence>
<dbReference type="SUPFAM" id="SSF54631">
    <property type="entry name" value="CBS-domain pair"/>
    <property type="match status" value="1"/>
</dbReference>
<organism evidence="4 5">
    <name type="scientific">Pusillimonas noertemannii</name>
    <dbReference type="NCBI Taxonomy" id="305977"/>
    <lineage>
        <taxon>Bacteria</taxon>
        <taxon>Pseudomonadati</taxon>
        <taxon>Pseudomonadota</taxon>
        <taxon>Betaproteobacteria</taxon>
        <taxon>Burkholderiales</taxon>
        <taxon>Alcaligenaceae</taxon>
        <taxon>Pusillimonas</taxon>
    </lineage>
</organism>
<evidence type="ECO:0000256" key="2">
    <source>
        <dbReference type="PROSITE-ProRule" id="PRU00703"/>
    </source>
</evidence>
<sequence length="136" mass="14781">MTIEKAMSTKVVTIEAGDTLLHATRTMKDNKIKHLPVVDRAGSLVGIVTDRDLKRASASDATTLEVHELLYLLDKVTIDTIMRKNVVTIDKGTALKQAAQMMVEKGIGCLPVMDGKQLAGIVTRTDVLRYFAGLDG</sequence>
<reference evidence="4 5" key="1">
    <citation type="submission" date="2018-04" db="EMBL/GenBank/DDBJ databases">
        <title>Genomic Encyclopedia of Type Strains, Phase IV (KMG-IV): sequencing the most valuable type-strain genomes for metagenomic binning, comparative biology and taxonomic classification.</title>
        <authorList>
            <person name="Goeker M."/>
        </authorList>
    </citation>
    <scope>NUCLEOTIDE SEQUENCE [LARGE SCALE GENOMIC DNA]</scope>
    <source>
        <strain evidence="4 5">DSM 10065</strain>
    </source>
</reference>
<proteinExistence type="predicted"/>
<feature type="domain" description="CBS" evidence="3">
    <location>
        <begin position="7"/>
        <end position="63"/>
    </location>
</feature>
<dbReference type="InterPro" id="IPR046342">
    <property type="entry name" value="CBS_dom_sf"/>
</dbReference>
<evidence type="ECO:0000259" key="3">
    <source>
        <dbReference type="PROSITE" id="PS51371"/>
    </source>
</evidence>
<dbReference type="Pfam" id="PF00571">
    <property type="entry name" value="CBS"/>
    <property type="match status" value="2"/>
</dbReference>
<dbReference type="CDD" id="cd04584">
    <property type="entry name" value="CBS_pair_AcuB_like"/>
    <property type="match status" value="1"/>
</dbReference>
<accession>A0A2U1CNL5</accession>
<evidence type="ECO:0000256" key="1">
    <source>
        <dbReference type="ARBA" id="ARBA00023122"/>
    </source>
</evidence>
<dbReference type="InterPro" id="IPR051257">
    <property type="entry name" value="Diverse_CBS-Domain"/>
</dbReference>
<dbReference type="SMART" id="SM00116">
    <property type="entry name" value="CBS"/>
    <property type="match status" value="2"/>
</dbReference>
<evidence type="ECO:0000313" key="4">
    <source>
        <dbReference type="EMBL" id="PVY62598.1"/>
    </source>
</evidence>
<comment type="caution">
    <text evidence="4">The sequence shown here is derived from an EMBL/GenBank/DDBJ whole genome shotgun (WGS) entry which is preliminary data.</text>
</comment>
<dbReference type="PANTHER" id="PTHR43080">
    <property type="entry name" value="CBS DOMAIN-CONTAINING PROTEIN CBSX3, MITOCHONDRIAL"/>
    <property type="match status" value="1"/>
</dbReference>
<name>A0A2U1CNL5_9BURK</name>
<dbReference type="PANTHER" id="PTHR43080:SF2">
    <property type="entry name" value="CBS DOMAIN-CONTAINING PROTEIN"/>
    <property type="match status" value="1"/>
</dbReference>
<dbReference type="Gene3D" id="3.10.580.10">
    <property type="entry name" value="CBS-domain"/>
    <property type="match status" value="1"/>
</dbReference>